<reference evidence="2" key="1">
    <citation type="submission" date="2020-01" db="EMBL/GenBank/DDBJ databases">
        <authorList>
            <consortium name="DOE Joint Genome Institute"/>
            <person name="Haridas S."/>
            <person name="Albert R."/>
            <person name="Binder M."/>
            <person name="Bloem J."/>
            <person name="Labutti K."/>
            <person name="Salamov A."/>
            <person name="Andreopoulos B."/>
            <person name="Baker S.E."/>
            <person name="Barry K."/>
            <person name="Bills G."/>
            <person name="Bluhm B.H."/>
            <person name="Cannon C."/>
            <person name="Castanera R."/>
            <person name="Culley D.E."/>
            <person name="Daum C."/>
            <person name="Ezra D."/>
            <person name="Gonzalez J.B."/>
            <person name="Henrissat B."/>
            <person name="Kuo A."/>
            <person name="Liang C."/>
            <person name="Lipzen A."/>
            <person name="Lutzoni F."/>
            <person name="Magnuson J."/>
            <person name="Mondo S."/>
            <person name="Nolan M."/>
            <person name="Ohm R."/>
            <person name="Pangilinan J."/>
            <person name="Park H.-J."/>
            <person name="Ramirez L."/>
            <person name="Alfaro M."/>
            <person name="Sun H."/>
            <person name="Tritt A."/>
            <person name="Yoshinaga Y."/>
            <person name="Zwiers L.-H."/>
            <person name="Turgeon B.G."/>
            <person name="Goodwin S.B."/>
            <person name="Spatafora J.W."/>
            <person name="Crous P.W."/>
            <person name="Grigoriev I.V."/>
        </authorList>
    </citation>
    <scope>NUCLEOTIDE SEQUENCE</scope>
    <source>
        <strain evidence="2">IPT5</strain>
    </source>
</reference>
<name>A0A6A7B1C2_9PLEO</name>
<protein>
    <submittedName>
        <fullName evidence="2">Uncharacterized protein</fullName>
    </submittedName>
</protein>
<sequence length="195" mass="21607">MSHPPSKLTELHLFHALKVDIIFPENNKALATALYGTTLSIHPTSSFDVLSYTRPSPSPFAPRNQNEDNHQSQRQLNSTALITYTGPADSPHISWELLAFVDNDDEHSVLTGAEKLLQSLREAMGGVLGQVVKSGEWRVRHMRVPDVGSFEEGQGEEVQDQCVQEWDEGGEMGKWEATLGGIIEEGAETWDIGRL</sequence>
<dbReference type="EMBL" id="MU006312">
    <property type="protein sequence ID" value="KAF2849290.1"/>
    <property type="molecule type" value="Genomic_DNA"/>
</dbReference>
<dbReference type="AlphaFoldDB" id="A0A6A7B1C2"/>
<dbReference type="OrthoDB" id="3792077at2759"/>
<evidence type="ECO:0000256" key="1">
    <source>
        <dbReference type="SAM" id="MobiDB-lite"/>
    </source>
</evidence>
<keyword evidence="3" id="KW-1185">Reference proteome</keyword>
<evidence type="ECO:0000313" key="3">
    <source>
        <dbReference type="Proteomes" id="UP000799423"/>
    </source>
</evidence>
<proteinExistence type="predicted"/>
<accession>A0A6A7B1C2</accession>
<gene>
    <name evidence="2" type="ORF">T440DRAFT_555930</name>
</gene>
<evidence type="ECO:0000313" key="2">
    <source>
        <dbReference type="EMBL" id="KAF2849290.1"/>
    </source>
</evidence>
<dbReference type="Proteomes" id="UP000799423">
    <property type="component" value="Unassembled WGS sequence"/>
</dbReference>
<feature type="region of interest" description="Disordered" evidence="1">
    <location>
        <begin position="53"/>
        <end position="73"/>
    </location>
</feature>
<organism evidence="2 3">
    <name type="scientific">Plenodomus tracheiphilus IPT5</name>
    <dbReference type="NCBI Taxonomy" id="1408161"/>
    <lineage>
        <taxon>Eukaryota</taxon>
        <taxon>Fungi</taxon>
        <taxon>Dikarya</taxon>
        <taxon>Ascomycota</taxon>
        <taxon>Pezizomycotina</taxon>
        <taxon>Dothideomycetes</taxon>
        <taxon>Pleosporomycetidae</taxon>
        <taxon>Pleosporales</taxon>
        <taxon>Pleosporineae</taxon>
        <taxon>Leptosphaeriaceae</taxon>
        <taxon>Plenodomus</taxon>
    </lineage>
</organism>